<dbReference type="Pfam" id="PF11367">
    <property type="entry name" value="Tail_completion_gp17"/>
    <property type="match status" value="1"/>
</dbReference>
<sequence length="138" mass="14721">MANPVNELLKAIHARLMADAALLALIGADGIRDRRIAGLPLPALVIGEAETRDFSTASEDGVEILLTLEAWSKVSRREAEEIAGAVRRLLHDATLGVAGHALVSLVHRASVSRREPKTTLFVAEVQFRAVLEPLASAG</sequence>
<dbReference type="Proteomes" id="UP000477849">
    <property type="component" value="Unassembled WGS sequence"/>
</dbReference>
<dbReference type="Gene3D" id="3.30.2000.30">
    <property type="match status" value="1"/>
</dbReference>
<dbReference type="InterPro" id="IPR053745">
    <property type="entry name" value="Viral_Tail_Comp_sf"/>
</dbReference>
<dbReference type="AlphaFoldDB" id="A0A6M1S267"/>
<gene>
    <name evidence="1" type="ORF">G6N76_06695</name>
</gene>
<protein>
    <submittedName>
        <fullName evidence="1">DUF3168 domain-containing protein</fullName>
    </submittedName>
</protein>
<dbReference type="RefSeq" id="WP_163904261.1">
    <property type="nucleotide sequence ID" value="NZ_CP048427.1"/>
</dbReference>
<comment type="caution">
    <text evidence="1">The sequence shown here is derived from an EMBL/GenBank/DDBJ whole genome shotgun (WGS) entry which is preliminary data.</text>
</comment>
<evidence type="ECO:0000313" key="2">
    <source>
        <dbReference type="Proteomes" id="UP000477849"/>
    </source>
</evidence>
<accession>A0A6M1S267</accession>
<keyword evidence="2" id="KW-1185">Reference proteome</keyword>
<organism evidence="1 2">
    <name type="scientific">Rhizobium daejeonense</name>
    <dbReference type="NCBI Taxonomy" id="240521"/>
    <lineage>
        <taxon>Bacteria</taxon>
        <taxon>Pseudomonadati</taxon>
        <taxon>Pseudomonadota</taxon>
        <taxon>Alphaproteobacteria</taxon>
        <taxon>Hyphomicrobiales</taxon>
        <taxon>Rhizobiaceae</taxon>
        <taxon>Rhizobium/Agrobacterium group</taxon>
        <taxon>Rhizobium</taxon>
    </lineage>
</organism>
<evidence type="ECO:0000313" key="1">
    <source>
        <dbReference type="EMBL" id="NGO63357.1"/>
    </source>
</evidence>
<reference evidence="1 2" key="1">
    <citation type="submission" date="2020-02" db="EMBL/GenBank/DDBJ databases">
        <title>Genome sequence of the type strain CCBAU10050 of Rhizobium daejeonense.</title>
        <authorList>
            <person name="Gao J."/>
            <person name="Sun J."/>
        </authorList>
    </citation>
    <scope>NUCLEOTIDE SEQUENCE [LARGE SCALE GENOMIC DNA]</scope>
    <source>
        <strain evidence="1 2">CCBAU10050</strain>
    </source>
</reference>
<dbReference type="EMBL" id="JAAKZH010000002">
    <property type="protein sequence ID" value="NGO63357.1"/>
    <property type="molecule type" value="Genomic_DNA"/>
</dbReference>
<proteinExistence type="predicted"/>
<name>A0A6M1S267_9HYPH</name>
<dbReference type="InterPro" id="IPR021508">
    <property type="entry name" value="Gp17-like"/>
</dbReference>